<evidence type="ECO:0000313" key="2">
    <source>
        <dbReference type="Proteomes" id="UP000005939"/>
    </source>
</evidence>
<dbReference type="EMBL" id="AGFR01000018">
    <property type="protein sequence ID" value="EHD12918.1"/>
    <property type="molecule type" value="Genomic_DNA"/>
</dbReference>
<dbReference type="Proteomes" id="UP000005939">
    <property type="component" value="Unassembled WGS sequence"/>
</dbReference>
<reference evidence="1 2" key="1">
    <citation type="submission" date="2011-10" db="EMBL/GenBank/DDBJ databases">
        <title>Genome Sequence of Commensalibacter intestini A911, isolated from Drosophila gut.</title>
        <authorList>
            <person name="Lee W.-J."/>
            <person name="Kim E.-K."/>
        </authorList>
    </citation>
    <scope>NUCLEOTIDE SEQUENCE [LARGE SCALE GENOMIC DNA]</scope>
    <source>
        <strain evidence="1 2">A911</strain>
    </source>
</reference>
<proteinExistence type="predicted"/>
<dbReference type="OrthoDB" id="9102211at2"/>
<sequence>MALTPVELPSINRLLASLNFISNSSLNISPTDLSEEGIDIRAEENAVLPLRGMTGFVNSPNPYWGLRATVHILKSSPAVATWLNAIKTNSTVGRIMVYPDSNGMDPFELRQCSIQTIGTVNLNGTTAAVPFEIIGSQIINQNIWDEA</sequence>
<gene>
    <name evidence="1" type="ORF">CIN_21640</name>
</gene>
<dbReference type="STRING" id="1088868.CIN_21640"/>
<protein>
    <submittedName>
        <fullName evidence="1">Uncharacterized protein</fullName>
    </submittedName>
</protein>
<evidence type="ECO:0000313" key="1">
    <source>
        <dbReference type="EMBL" id="EHD12918.1"/>
    </source>
</evidence>
<dbReference type="AlphaFoldDB" id="G6F3G8"/>
<comment type="caution">
    <text evidence="1">The sequence shown here is derived from an EMBL/GenBank/DDBJ whole genome shotgun (WGS) entry which is preliminary data.</text>
</comment>
<dbReference type="RefSeq" id="WP_008855153.1">
    <property type="nucleotide sequence ID" value="NZ_AGFR01000018.1"/>
</dbReference>
<organism evidence="1 2">
    <name type="scientific">Commensalibacter intestini A911</name>
    <dbReference type="NCBI Taxonomy" id="1088868"/>
    <lineage>
        <taxon>Bacteria</taxon>
        <taxon>Pseudomonadati</taxon>
        <taxon>Pseudomonadota</taxon>
        <taxon>Alphaproteobacteria</taxon>
        <taxon>Acetobacterales</taxon>
        <taxon>Acetobacteraceae</taxon>
    </lineage>
</organism>
<accession>G6F3G8</accession>
<name>G6F3G8_9PROT</name>